<dbReference type="InterPro" id="IPR006935">
    <property type="entry name" value="Helicase/UvrB_N"/>
</dbReference>
<proteinExistence type="predicted"/>
<sequence>MAIDFGKISISNTSNTALHPREIFTALPNKQEGKFEYPRDVQAQVWDNWFSRRNEKDLVIKMNTGSGKTIVGLLILKSCLNDRKGPAVYVVPDNYLVKQVVSEAKDLGIEVAEDTDSPRFLSGKAILVVNIYKLVNGVSVFGVGDEGRKIPIGSILIDDAHACLDIIEDQFMVTVSIQHEAYQEIYSCFKESLHAQCDTKAFELENRDHDAYMQVPFWDWHRKISDVSKILIKYKGESWLKFTWPLIKESLTLSRCVISSEKIEITPHCIPINIIPSITNANRTIFMTATLVDNSVLCSHFNITEDSISKAVTPDTAGDIGDRMILLPQVINTELTDDEIKKFCKQISQDVNVVVIVPSKYRAKYWKDEADLILNKNDLYEGVARLKREKVGLTVLVNRYDGVDLPKDACRFLVIDGLPIVSRLIDKVESGIIMGSSGKAAQLIQKIEQGMGRGVRSSDDHCVVFLMGRNLTSQLYSGGAIEKFSPGTKAQINLSEQISDQIRGGDLPQIREVIMYCLHRRQEWLSKSKGALAALSYETNSMPDTVALGQRSAYNSASVNNYTDAIKQLDNVIKIVKEKPFKSYLRAPLFIDFLRNRVSNKTVIQPCFWKSEYEINTPHALCPF</sequence>
<comment type="caution">
    <text evidence="2">The sequence shown here is derived from an EMBL/GenBank/DDBJ whole genome shotgun (WGS) entry which is preliminary data.</text>
</comment>
<dbReference type="GO" id="GO:0005524">
    <property type="term" value="F:ATP binding"/>
    <property type="evidence" value="ECO:0007669"/>
    <property type="project" value="InterPro"/>
</dbReference>
<dbReference type="EMBL" id="QXHD01000004">
    <property type="protein sequence ID" value="NEZ57699.1"/>
    <property type="molecule type" value="Genomic_DNA"/>
</dbReference>
<keyword evidence="2" id="KW-0378">Hydrolase</keyword>
<keyword evidence="2" id="KW-0347">Helicase</keyword>
<dbReference type="GO" id="GO:0006139">
    <property type="term" value="P:nucleobase-containing compound metabolic process"/>
    <property type="evidence" value="ECO:0007669"/>
    <property type="project" value="InterPro"/>
</dbReference>
<dbReference type="InterPro" id="IPR006555">
    <property type="entry name" value="ATP-dep_Helicase_C"/>
</dbReference>
<dbReference type="SMART" id="SM00487">
    <property type="entry name" value="DEXDc"/>
    <property type="match status" value="1"/>
</dbReference>
<dbReference type="GO" id="GO:0003677">
    <property type="term" value="F:DNA binding"/>
    <property type="evidence" value="ECO:0007669"/>
    <property type="project" value="InterPro"/>
</dbReference>
<evidence type="ECO:0000313" key="3">
    <source>
        <dbReference type="Proteomes" id="UP000481033"/>
    </source>
</evidence>
<feature type="domain" description="Helicase ATP-binding" evidence="1">
    <location>
        <begin position="49"/>
        <end position="309"/>
    </location>
</feature>
<dbReference type="Proteomes" id="UP000481033">
    <property type="component" value="Unassembled WGS sequence"/>
</dbReference>
<evidence type="ECO:0000313" key="2">
    <source>
        <dbReference type="EMBL" id="NEZ57699.1"/>
    </source>
</evidence>
<reference evidence="2 3" key="1">
    <citation type="journal article" date="2020" name="Microb. Ecol.">
        <title>Ecogenomics of the Marine Benthic Filamentous Cyanobacterium Adonisia.</title>
        <authorList>
            <person name="Walter J.M."/>
            <person name="Coutinho F.H."/>
            <person name="Leomil L."/>
            <person name="Hargreaves P.I."/>
            <person name="Campeao M.E."/>
            <person name="Vieira V.V."/>
            <person name="Silva B.S."/>
            <person name="Fistarol G.O."/>
            <person name="Salomon P.S."/>
            <person name="Sawabe T."/>
            <person name="Mino S."/>
            <person name="Hosokawa M."/>
            <person name="Miyashita H."/>
            <person name="Maruyama F."/>
            <person name="van Verk M.C."/>
            <person name="Dutilh B.E."/>
            <person name="Thompson C.C."/>
            <person name="Thompson F.L."/>
        </authorList>
    </citation>
    <scope>NUCLEOTIDE SEQUENCE [LARGE SCALE GENOMIC DNA]</scope>
    <source>
        <strain evidence="2 3">CCMR0081</strain>
    </source>
</reference>
<dbReference type="Pfam" id="PF04851">
    <property type="entry name" value="ResIII"/>
    <property type="match status" value="1"/>
</dbReference>
<dbReference type="RefSeq" id="WP_163699839.1">
    <property type="nucleotide sequence ID" value="NZ_QXHD01000004.1"/>
</dbReference>
<dbReference type="Gene3D" id="3.40.50.300">
    <property type="entry name" value="P-loop containing nucleotide triphosphate hydrolases"/>
    <property type="match status" value="2"/>
</dbReference>
<keyword evidence="2" id="KW-0547">Nucleotide-binding</keyword>
<dbReference type="GO" id="GO:0016818">
    <property type="term" value="F:hydrolase activity, acting on acid anhydrides, in phosphorus-containing anhydrides"/>
    <property type="evidence" value="ECO:0007669"/>
    <property type="project" value="InterPro"/>
</dbReference>
<dbReference type="InterPro" id="IPR027417">
    <property type="entry name" value="P-loop_NTPase"/>
</dbReference>
<evidence type="ECO:0000259" key="1">
    <source>
        <dbReference type="PROSITE" id="PS51192"/>
    </source>
</evidence>
<dbReference type="PROSITE" id="PS51192">
    <property type="entry name" value="HELICASE_ATP_BIND_1"/>
    <property type="match status" value="1"/>
</dbReference>
<dbReference type="InterPro" id="IPR014001">
    <property type="entry name" value="Helicase_ATP-bd"/>
</dbReference>
<dbReference type="GO" id="GO:0004386">
    <property type="term" value="F:helicase activity"/>
    <property type="evidence" value="ECO:0007669"/>
    <property type="project" value="UniProtKB-KW"/>
</dbReference>
<dbReference type="Pfam" id="PF13307">
    <property type="entry name" value="Helicase_C_2"/>
    <property type="match status" value="1"/>
</dbReference>
<keyword evidence="3" id="KW-1185">Reference proteome</keyword>
<organism evidence="2 3">
    <name type="scientific">Adonisia turfae CCMR0081</name>
    <dbReference type="NCBI Taxonomy" id="2292702"/>
    <lineage>
        <taxon>Bacteria</taxon>
        <taxon>Bacillati</taxon>
        <taxon>Cyanobacteriota</taxon>
        <taxon>Adonisia</taxon>
        <taxon>Adonisia turfae</taxon>
    </lineage>
</organism>
<dbReference type="SUPFAM" id="SSF52540">
    <property type="entry name" value="P-loop containing nucleoside triphosphate hydrolases"/>
    <property type="match status" value="1"/>
</dbReference>
<gene>
    <name evidence="2" type="ORF">DXZ20_18935</name>
</gene>
<dbReference type="AlphaFoldDB" id="A0A6M0RNI9"/>
<dbReference type="SMART" id="SM00491">
    <property type="entry name" value="HELICc2"/>
    <property type="match status" value="1"/>
</dbReference>
<keyword evidence="2" id="KW-0067">ATP-binding</keyword>
<protein>
    <submittedName>
        <fullName evidence="2">Helicase</fullName>
    </submittedName>
</protein>
<name>A0A6M0RNI9_9CYAN</name>
<accession>A0A6M0RNI9</accession>